<dbReference type="Pfam" id="PF00534">
    <property type="entry name" value="Glycos_transf_1"/>
    <property type="match status" value="1"/>
</dbReference>
<dbReference type="Gene3D" id="3.40.50.2000">
    <property type="entry name" value="Glycogen Phosphorylase B"/>
    <property type="match status" value="2"/>
</dbReference>
<dbReference type="SUPFAM" id="SSF53756">
    <property type="entry name" value="UDP-Glycosyltransferase/glycogen phosphorylase"/>
    <property type="match status" value="1"/>
</dbReference>
<protein>
    <submittedName>
        <fullName evidence="3">N-acetyl-alpha-D-glucosaminyl L-malate synthase BshA</fullName>
    </submittedName>
</protein>
<dbReference type="InterPro" id="IPR028098">
    <property type="entry name" value="Glyco_trans_4-like_N"/>
</dbReference>
<feature type="domain" description="Glycosyl transferase family 1" evidence="1">
    <location>
        <begin position="186"/>
        <end position="349"/>
    </location>
</feature>
<dbReference type="EMBL" id="PDEP01000005">
    <property type="protein sequence ID" value="PEN07758.1"/>
    <property type="molecule type" value="Genomic_DNA"/>
</dbReference>
<dbReference type="GO" id="GO:0071793">
    <property type="term" value="P:bacillithiol biosynthetic process"/>
    <property type="evidence" value="ECO:0007669"/>
    <property type="project" value="InterPro"/>
</dbReference>
<accession>A0A2H3NM96</accession>
<gene>
    <name evidence="3" type="primary">bshA</name>
    <name evidence="3" type="ORF">CRI93_07175</name>
</gene>
<evidence type="ECO:0000259" key="2">
    <source>
        <dbReference type="Pfam" id="PF13439"/>
    </source>
</evidence>
<name>A0A2H3NM96_9BACT</name>
<dbReference type="PANTHER" id="PTHR45947">
    <property type="entry name" value="SULFOQUINOVOSYL TRANSFERASE SQD2"/>
    <property type="match status" value="1"/>
</dbReference>
<sequence>MNIGITCYPVYGGSGVVATELGKALAQRGHTVHFISSSLPFRLSHMGGNVYFHEVNVQSYPLFDYPPYTLTLTSKMVDVAKHNGLDVMHVHYAIPHATSAVMARDILAGQGLDVPVITTLHGTDITLIGQDPSFTPVVTHSINKSDGVTAVSEYLRTETYDHFDVTGDIEVIPNFIDMERFHRLDKEHFKQALCPNGEKVIVHVSNFRPVKNATQVVEVFHRLRQDDLPVRLLLVGDGPDRASAERRARELDVYDDIRFLGKQDPVEEILSIADVFLMPSGSETFGLAALEAMACEVPVVASDIGGLPELVVDGETGFLCPLNDIDAFTERTRQLLTNDELQSTMAAAALERARGTFHVDQIVPQYEALYERVRDRVTTEAA</sequence>
<dbReference type="Pfam" id="PF13439">
    <property type="entry name" value="Glyco_transf_4"/>
    <property type="match status" value="1"/>
</dbReference>
<dbReference type="InterPro" id="IPR023881">
    <property type="entry name" value="Thiol_BshA"/>
</dbReference>
<reference evidence="3 4" key="1">
    <citation type="submission" date="2017-10" db="EMBL/GenBank/DDBJ databases">
        <title>Draft genome of Longimonas halophila.</title>
        <authorList>
            <person name="Goh K.M."/>
            <person name="Shamsir M.S."/>
            <person name="Lim S.W."/>
        </authorList>
    </citation>
    <scope>NUCLEOTIDE SEQUENCE [LARGE SCALE GENOMIC DNA]</scope>
    <source>
        <strain evidence="3 4">KCTC 42399</strain>
    </source>
</reference>
<dbReference type="AlphaFoldDB" id="A0A2H3NM96"/>
<dbReference type="NCBIfam" id="TIGR03999">
    <property type="entry name" value="thiol_BshA"/>
    <property type="match status" value="1"/>
</dbReference>
<evidence type="ECO:0000313" key="4">
    <source>
        <dbReference type="Proteomes" id="UP000221024"/>
    </source>
</evidence>
<dbReference type="Proteomes" id="UP000221024">
    <property type="component" value="Unassembled WGS sequence"/>
</dbReference>
<dbReference type="InterPro" id="IPR050194">
    <property type="entry name" value="Glycosyltransferase_grp1"/>
</dbReference>
<dbReference type="GO" id="GO:0016757">
    <property type="term" value="F:glycosyltransferase activity"/>
    <property type="evidence" value="ECO:0007669"/>
    <property type="project" value="InterPro"/>
</dbReference>
<dbReference type="RefSeq" id="WP_098061945.1">
    <property type="nucleotide sequence ID" value="NZ_PDEP01000005.1"/>
</dbReference>
<feature type="domain" description="Glycosyltransferase subfamily 4-like N-terminal" evidence="2">
    <location>
        <begin position="11"/>
        <end position="180"/>
    </location>
</feature>
<organism evidence="3 4">
    <name type="scientific">Longimonas halophila</name>
    <dbReference type="NCBI Taxonomy" id="1469170"/>
    <lineage>
        <taxon>Bacteria</taxon>
        <taxon>Pseudomonadati</taxon>
        <taxon>Rhodothermota</taxon>
        <taxon>Rhodothermia</taxon>
        <taxon>Rhodothermales</taxon>
        <taxon>Salisaetaceae</taxon>
        <taxon>Longimonas</taxon>
    </lineage>
</organism>
<dbReference type="PANTHER" id="PTHR45947:SF3">
    <property type="entry name" value="SULFOQUINOVOSYL TRANSFERASE SQD2"/>
    <property type="match status" value="1"/>
</dbReference>
<dbReference type="OrthoDB" id="9810929at2"/>
<evidence type="ECO:0000313" key="3">
    <source>
        <dbReference type="EMBL" id="PEN07758.1"/>
    </source>
</evidence>
<keyword evidence="4" id="KW-1185">Reference proteome</keyword>
<comment type="caution">
    <text evidence="3">The sequence shown here is derived from an EMBL/GenBank/DDBJ whole genome shotgun (WGS) entry which is preliminary data.</text>
</comment>
<dbReference type="InterPro" id="IPR001296">
    <property type="entry name" value="Glyco_trans_1"/>
</dbReference>
<evidence type="ECO:0000259" key="1">
    <source>
        <dbReference type="Pfam" id="PF00534"/>
    </source>
</evidence>
<proteinExistence type="predicted"/>